<organism evidence="2 3">
    <name type="scientific">Drechslerella dactyloides</name>
    <name type="common">Nematode-trapping fungus</name>
    <name type="synonym">Arthrobotrys dactyloides</name>
    <dbReference type="NCBI Taxonomy" id="74499"/>
    <lineage>
        <taxon>Eukaryota</taxon>
        <taxon>Fungi</taxon>
        <taxon>Dikarya</taxon>
        <taxon>Ascomycota</taxon>
        <taxon>Pezizomycotina</taxon>
        <taxon>Orbiliomycetes</taxon>
        <taxon>Orbiliales</taxon>
        <taxon>Orbiliaceae</taxon>
        <taxon>Drechslerella</taxon>
    </lineage>
</organism>
<name>A0AAD6NHM6_DREDA</name>
<proteinExistence type="predicted"/>
<evidence type="ECO:0000313" key="2">
    <source>
        <dbReference type="EMBL" id="KAJ6258654.1"/>
    </source>
</evidence>
<comment type="caution">
    <text evidence="2">The sequence shown here is derived from an EMBL/GenBank/DDBJ whole genome shotgun (WGS) entry which is preliminary data.</text>
</comment>
<evidence type="ECO:0000313" key="3">
    <source>
        <dbReference type="Proteomes" id="UP001221413"/>
    </source>
</evidence>
<sequence>MLLQLPDSTVPTNPRSRSFPVDGADDENCEAGICNPSPAEDPPGAMAITCQVGKYTEDWLDVVCDSVAAFQAKQLREFVVSRPGDSDAICVRGYRACSSASPRTDVWTVALADAKNRLARTARYPRSSTRAT</sequence>
<dbReference type="AlphaFoldDB" id="A0AAD6NHM6"/>
<reference evidence="2" key="1">
    <citation type="submission" date="2023-01" db="EMBL/GenBank/DDBJ databases">
        <title>The chitinases involved in constricting ring structure development in the nematode-trapping fungus Drechslerella dactyloides.</title>
        <authorList>
            <person name="Wang R."/>
            <person name="Zhang L."/>
            <person name="Tang P."/>
            <person name="Li S."/>
            <person name="Liang L."/>
        </authorList>
    </citation>
    <scope>NUCLEOTIDE SEQUENCE</scope>
    <source>
        <strain evidence="2">YMF1.00031</strain>
    </source>
</reference>
<evidence type="ECO:0000256" key="1">
    <source>
        <dbReference type="SAM" id="MobiDB-lite"/>
    </source>
</evidence>
<dbReference type="Proteomes" id="UP001221413">
    <property type="component" value="Unassembled WGS sequence"/>
</dbReference>
<protein>
    <submittedName>
        <fullName evidence="2">Uncharacterized protein</fullName>
    </submittedName>
</protein>
<keyword evidence="3" id="KW-1185">Reference proteome</keyword>
<feature type="region of interest" description="Disordered" evidence="1">
    <location>
        <begin position="1"/>
        <end position="24"/>
    </location>
</feature>
<feature type="compositionally biased region" description="Polar residues" evidence="1">
    <location>
        <begin position="1"/>
        <end position="16"/>
    </location>
</feature>
<accession>A0AAD6NHM6</accession>
<gene>
    <name evidence="2" type="ORF">Dda_6702</name>
</gene>
<dbReference type="EMBL" id="JAQGDS010000008">
    <property type="protein sequence ID" value="KAJ6258654.1"/>
    <property type="molecule type" value="Genomic_DNA"/>
</dbReference>